<accession>A0A1Q3E6Z3</accession>
<evidence type="ECO:0000313" key="5">
    <source>
        <dbReference type="EMBL" id="GAW02995.1"/>
    </source>
</evidence>
<dbReference type="SUPFAM" id="SSF51905">
    <property type="entry name" value="FAD/NAD(P)-binding domain"/>
    <property type="match status" value="1"/>
</dbReference>
<keyword evidence="2" id="KW-0285">Flavoprotein</keyword>
<dbReference type="InterPro" id="IPR050346">
    <property type="entry name" value="FMO-like"/>
</dbReference>
<dbReference type="STRING" id="5353.A0A1Q3E6Z3"/>
<proteinExistence type="inferred from homology"/>
<dbReference type="GO" id="GO:0050661">
    <property type="term" value="F:NADP binding"/>
    <property type="evidence" value="ECO:0007669"/>
    <property type="project" value="InterPro"/>
</dbReference>
<comment type="similarity">
    <text evidence="1">Belongs to the FMO family.</text>
</comment>
<gene>
    <name evidence="5" type="ORF">LENED_004681</name>
</gene>
<dbReference type="InterPro" id="IPR036188">
    <property type="entry name" value="FAD/NAD-bd_sf"/>
</dbReference>
<dbReference type="AlphaFoldDB" id="A0A1Q3E6Z3"/>
<evidence type="ECO:0000256" key="4">
    <source>
        <dbReference type="ARBA" id="ARBA00023002"/>
    </source>
</evidence>
<dbReference type="Pfam" id="PF00743">
    <property type="entry name" value="FMO-like"/>
    <property type="match status" value="1"/>
</dbReference>
<evidence type="ECO:0000256" key="3">
    <source>
        <dbReference type="ARBA" id="ARBA00022827"/>
    </source>
</evidence>
<keyword evidence="3" id="KW-0274">FAD</keyword>
<dbReference type="Pfam" id="PF13450">
    <property type="entry name" value="NAD_binding_8"/>
    <property type="match status" value="1"/>
</dbReference>
<dbReference type="Proteomes" id="UP000188533">
    <property type="component" value="Unassembled WGS sequence"/>
</dbReference>
<evidence type="ECO:0000256" key="2">
    <source>
        <dbReference type="ARBA" id="ARBA00022630"/>
    </source>
</evidence>
<dbReference type="Gene3D" id="3.50.50.60">
    <property type="entry name" value="FAD/NAD(P)-binding domain"/>
    <property type="match status" value="2"/>
</dbReference>
<sequence length="665" mass="75609">MLWDNDLILIQFGTVKPHSKSILLDITWADSLYFWSILTYRLKYRFPRSVASGIINTISRLISLSLPRTSVVLSVLTVLFLVTVHVASVTVEEPQTVLNIPIAGQTITVEEPQTVLDIPIAGQTINDEPSGKWYKFNSTIKRVAVIGAGPAGLQAAATFMKHNFTVRLFDRAPGPGGNWLYSDEIPVRESYPDAPAVEEHWIPEALPASEYYNEGDDDLTLDSRWREHWQPRSIWDSLHTNSPAVITELPDVPYPPDHSWVISAHTIGAHVRAYASIHNLNANDNSSVHSYSTRVEKLSKRLDGNGWTLTLKHLKKLEEPDRLKATWWTEDFDAVFVAPGPYTSPHVPEIDGLLQWSNVRAVDDPSRFSVYHSRVYRRPERYTGKTVLVIGVGTSGSEIARDIAPVAKKIYASHKEYADWDTLHPFQRRSFRRFPDETEFIPKISHFESLSSLDNGIKDGKIVLVNGTVLENIDEVILATGYKRSNPFHLSVLNQTFGAESLEAPPPSDVFTGPALKYVHWTGHFIPDPTLAFSTIRPWTAGQYQYYGQAKVWEGTAHLPNEAGLWAQYNSTRYTFFRGLFGTAPSEAIVRQYVTWLNNESLENGGRLVSPWPVQNREVFAYYANQEWEKDYLSKENFTKFENIPDRQWTQKDIWDISVFEDDSW</sequence>
<evidence type="ECO:0000256" key="1">
    <source>
        <dbReference type="ARBA" id="ARBA00009183"/>
    </source>
</evidence>
<name>A0A1Q3E6Z3_LENED</name>
<protein>
    <submittedName>
        <fullName evidence="5">FAD NAD-binding domain-containing protein</fullName>
    </submittedName>
</protein>
<dbReference type="InterPro" id="IPR020946">
    <property type="entry name" value="Flavin_mOase-like"/>
</dbReference>
<dbReference type="GO" id="GO:0050660">
    <property type="term" value="F:flavin adenine dinucleotide binding"/>
    <property type="evidence" value="ECO:0007669"/>
    <property type="project" value="InterPro"/>
</dbReference>
<comment type="caution">
    <text evidence="5">The sequence shown here is derived from an EMBL/GenBank/DDBJ whole genome shotgun (WGS) entry which is preliminary data.</text>
</comment>
<dbReference type="EMBL" id="BDGU01000124">
    <property type="protein sequence ID" value="GAW02995.1"/>
    <property type="molecule type" value="Genomic_DNA"/>
</dbReference>
<dbReference type="PANTHER" id="PTHR23023">
    <property type="entry name" value="DIMETHYLANILINE MONOOXYGENASE"/>
    <property type="match status" value="1"/>
</dbReference>
<dbReference type="PRINTS" id="PR00419">
    <property type="entry name" value="ADXRDTASE"/>
</dbReference>
<reference evidence="5 6" key="2">
    <citation type="submission" date="2017-02" db="EMBL/GenBank/DDBJ databases">
        <title>A genome survey and senescence transcriptome analysis in Lentinula edodes.</title>
        <authorList>
            <person name="Sakamoto Y."/>
            <person name="Nakade K."/>
            <person name="Sato S."/>
            <person name="Yoshida Y."/>
            <person name="Miyazaki K."/>
            <person name="Natsume S."/>
            <person name="Konno N."/>
        </authorList>
    </citation>
    <scope>NUCLEOTIDE SEQUENCE [LARGE SCALE GENOMIC DNA]</scope>
    <source>
        <strain evidence="5 6">NBRC 111202</strain>
    </source>
</reference>
<keyword evidence="4" id="KW-0560">Oxidoreductase</keyword>
<evidence type="ECO:0000313" key="6">
    <source>
        <dbReference type="Proteomes" id="UP000188533"/>
    </source>
</evidence>
<dbReference type="GO" id="GO:0004499">
    <property type="term" value="F:N,N-dimethylaniline monooxygenase activity"/>
    <property type="evidence" value="ECO:0007669"/>
    <property type="project" value="InterPro"/>
</dbReference>
<keyword evidence="6" id="KW-1185">Reference proteome</keyword>
<organism evidence="5 6">
    <name type="scientific">Lentinula edodes</name>
    <name type="common">Shiitake mushroom</name>
    <name type="synonym">Lentinus edodes</name>
    <dbReference type="NCBI Taxonomy" id="5353"/>
    <lineage>
        <taxon>Eukaryota</taxon>
        <taxon>Fungi</taxon>
        <taxon>Dikarya</taxon>
        <taxon>Basidiomycota</taxon>
        <taxon>Agaricomycotina</taxon>
        <taxon>Agaricomycetes</taxon>
        <taxon>Agaricomycetidae</taxon>
        <taxon>Agaricales</taxon>
        <taxon>Marasmiineae</taxon>
        <taxon>Omphalotaceae</taxon>
        <taxon>Lentinula</taxon>
    </lineage>
</organism>
<reference evidence="5 6" key="1">
    <citation type="submission" date="2016-08" db="EMBL/GenBank/DDBJ databases">
        <authorList>
            <consortium name="Lentinula edodes genome sequencing consortium"/>
            <person name="Sakamoto Y."/>
            <person name="Nakade K."/>
            <person name="Sato S."/>
            <person name="Yoshida Y."/>
            <person name="Miyazaki K."/>
            <person name="Natsume S."/>
            <person name="Konno N."/>
        </authorList>
    </citation>
    <scope>NUCLEOTIDE SEQUENCE [LARGE SCALE GENOMIC DNA]</scope>
    <source>
        <strain evidence="5 6">NBRC 111202</strain>
    </source>
</reference>